<reference evidence="2" key="2">
    <citation type="submission" date="2013-04" db="EMBL/GenBank/DDBJ databases">
        <title>Bisphenol A degrading Sphingobium sp. strain BiD32.</title>
        <authorList>
            <person name="Nielsen J.L."/>
            <person name="Zhou N.A."/>
            <person name="Kjeldal H."/>
        </authorList>
    </citation>
    <scope>NUCLEOTIDE SEQUENCE [LARGE SCALE GENOMIC DNA]</scope>
    <source>
        <strain evidence="2">BiD32</strain>
    </source>
</reference>
<comment type="caution">
    <text evidence="1">The sequence shown here is derived from an EMBL/GenBank/DDBJ whole genome shotgun (WGS) entry which is preliminary data.</text>
</comment>
<protein>
    <submittedName>
        <fullName evidence="1">Zinc-binding oxidoreductase</fullName>
    </submittedName>
</protein>
<evidence type="ECO:0000313" key="2">
    <source>
        <dbReference type="Proteomes" id="UP000013201"/>
    </source>
</evidence>
<dbReference type="InterPro" id="IPR036291">
    <property type="entry name" value="NAD(P)-bd_dom_sf"/>
</dbReference>
<sequence length="223" mass="23780">MAFIAPNGSYGAYSEMLAVPANSVVKAPRGFSHVEACTILMNAMTARVALDTLALTPGSTVLVTGAAGTFGGYVVQLAKEDGLVVIADASEADEPAVAGFGADLVLRRGDDLTDRVREHFPDGVDGAIDGALFNERLAPAVRDGGTVITLRMHSGEAEREVKLAPVRSKLHSEDREKLDELRRLAEEGKLTIRVVATYPKEAASDAHRRLDRGGLRGRLVLEF</sequence>
<dbReference type="SUPFAM" id="SSF50129">
    <property type="entry name" value="GroES-like"/>
    <property type="match status" value="1"/>
</dbReference>
<dbReference type="PANTHER" id="PTHR43482:SF1">
    <property type="entry name" value="PROTEIN AST1-RELATED"/>
    <property type="match status" value="1"/>
</dbReference>
<dbReference type="InterPro" id="IPR011032">
    <property type="entry name" value="GroES-like_sf"/>
</dbReference>
<dbReference type="EMBL" id="CAVK010000008">
    <property type="protein sequence ID" value="CCW15825.1"/>
    <property type="molecule type" value="Genomic_DNA"/>
</dbReference>
<dbReference type="PANTHER" id="PTHR43482">
    <property type="entry name" value="PROTEIN AST1-RELATED"/>
    <property type="match status" value="1"/>
</dbReference>
<dbReference type="Pfam" id="PF13602">
    <property type="entry name" value="ADH_zinc_N_2"/>
    <property type="match status" value="1"/>
</dbReference>
<dbReference type="Gene3D" id="3.40.50.720">
    <property type="entry name" value="NAD(P)-binding Rossmann-like Domain"/>
    <property type="match status" value="1"/>
</dbReference>
<organism evidence="1 2">
    <name type="scientific">Sphingobium indicum BiD32</name>
    <dbReference type="NCBI Taxonomy" id="1301087"/>
    <lineage>
        <taxon>Bacteria</taxon>
        <taxon>Pseudomonadati</taxon>
        <taxon>Pseudomonadota</taxon>
        <taxon>Alphaproteobacteria</taxon>
        <taxon>Sphingomonadales</taxon>
        <taxon>Sphingomonadaceae</taxon>
        <taxon>Sphingobium</taxon>
    </lineage>
</organism>
<keyword evidence="2" id="KW-1185">Reference proteome</keyword>
<dbReference type="Gene3D" id="3.90.180.10">
    <property type="entry name" value="Medium-chain alcohol dehydrogenases, catalytic domain"/>
    <property type="match status" value="1"/>
</dbReference>
<dbReference type="SUPFAM" id="SSF51735">
    <property type="entry name" value="NAD(P)-binding Rossmann-fold domains"/>
    <property type="match status" value="1"/>
</dbReference>
<reference evidence="1 2" key="1">
    <citation type="submission" date="2013-03" db="EMBL/GenBank/DDBJ databases">
        <authorList>
            <person name="Le V."/>
        </authorList>
    </citation>
    <scope>NUCLEOTIDE SEQUENCE [LARGE SCALE GENOMIC DNA]</scope>
    <source>
        <strain evidence="1 2">BiD32</strain>
    </source>
</reference>
<evidence type="ECO:0000313" key="1">
    <source>
        <dbReference type="EMBL" id="CCW15825.1"/>
    </source>
</evidence>
<dbReference type="InterPro" id="IPR052585">
    <property type="entry name" value="Lipid_raft_assoc_Zn_ADH"/>
</dbReference>
<name>N1MF18_9SPHN</name>
<accession>N1MF18</accession>
<dbReference type="AlphaFoldDB" id="N1MF18"/>
<proteinExistence type="predicted"/>
<gene>
    <name evidence="1" type="ORF">EBBID32_1530</name>
</gene>
<dbReference type="Proteomes" id="UP000013201">
    <property type="component" value="Unassembled WGS sequence"/>
</dbReference>